<dbReference type="Pfam" id="PF01839">
    <property type="entry name" value="FG-GAP"/>
    <property type="match status" value="1"/>
</dbReference>
<dbReference type="SUPFAM" id="SSF69179">
    <property type="entry name" value="Integrin domains"/>
    <property type="match status" value="3"/>
</dbReference>
<feature type="transmembrane region" description="Helical" evidence="11">
    <location>
        <begin position="868"/>
        <end position="890"/>
    </location>
</feature>
<evidence type="ECO:0000313" key="16">
    <source>
        <dbReference type="Proteomes" id="UP001164746"/>
    </source>
</evidence>
<keyword evidence="4" id="KW-0677">Repeat</keyword>
<keyword evidence="9" id="KW-0325">Glycoprotein</keyword>
<feature type="region of interest" description="Disordered" evidence="12">
    <location>
        <begin position="912"/>
        <end position="949"/>
    </location>
</feature>
<dbReference type="InterPro" id="IPR018184">
    <property type="entry name" value="Integrin_alpha_C_CS"/>
</dbReference>
<feature type="repeat" description="FG-GAP" evidence="10">
    <location>
        <begin position="234"/>
        <end position="288"/>
    </location>
</feature>
<keyword evidence="11" id="KW-0812">Transmembrane</keyword>
<dbReference type="Gene3D" id="2.130.10.130">
    <property type="entry name" value="Integrin alpha, N-terminal"/>
    <property type="match status" value="1"/>
</dbReference>
<dbReference type="SUPFAM" id="SSF69318">
    <property type="entry name" value="Integrin alpha N-terminal domain"/>
    <property type="match status" value="1"/>
</dbReference>
<evidence type="ECO:0000256" key="10">
    <source>
        <dbReference type="PROSITE-ProRule" id="PRU00803"/>
    </source>
</evidence>
<dbReference type="PROSITE" id="PS00242">
    <property type="entry name" value="INTEGRIN_ALPHA"/>
    <property type="match status" value="1"/>
</dbReference>
<dbReference type="Pfam" id="PF08441">
    <property type="entry name" value="Integrin_A_Ig_1"/>
    <property type="match status" value="1"/>
</dbReference>
<keyword evidence="7 11" id="KW-0472">Membrane</keyword>
<dbReference type="Gene3D" id="2.60.40.1530">
    <property type="entry name" value="ntegrin, alpha v. Chain A, domain 4"/>
    <property type="match status" value="1"/>
</dbReference>
<evidence type="ECO:0000256" key="1">
    <source>
        <dbReference type="ARBA" id="ARBA00004479"/>
    </source>
</evidence>
<keyword evidence="16" id="KW-1185">Reference proteome</keyword>
<keyword evidence="5 11" id="KW-0130">Cell adhesion</keyword>
<dbReference type="Gene3D" id="2.60.40.1460">
    <property type="entry name" value="Integrin domains. Chain A, domain 2"/>
    <property type="match status" value="1"/>
</dbReference>
<evidence type="ECO:0000256" key="3">
    <source>
        <dbReference type="ARBA" id="ARBA00022729"/>
    </source>
</evidence>
<dbReference type="PANTHER" id="PTHR23220">
    <property type="entry name" value="INTEGRIN ALPHA"/>
    <property type="match status" value="1"/>
</dbReference>
<dbReference type="PANTHER" id="PTHR23220:SF134">
    <property type="entry name" value="INTEGRIN ALPHA-2 DOMAIN-CONTAINING PROTEIN"/>
    <property type="match status" value="1"/>
</dbReference>
<evidence type="ECO:0000256" key="8">
    <source>
        <dbReference type="ARBA" id="ARBA00023170"/>
    </source>
</evidence>
<keyword evidence="3" id="KW-0732">Signal</keyword>
<dbReference type="InterPro" id="IPR013649">
    <property type="entry name" value="Integrin_alpha_Ig-like_1"/>
</dbReference>
<dbReference type="InterPro" id="IPR000413">
    <property type="entry name" value="Integrin_alpha"/>
</dbReference>
<comment type="subcellular location">
    <subcellularLocation>
        <location evidence="1 11">Membrane</location>
        <topology evidence="1 11">Single-pass type I membrane protein</topology>
    </subcellularLocation>
</comment>
<evidence type="ECO:0000256" key="11">
    <source>
        <dbReference type="RuleBase" id="RU003762"/>
    </source>
</evidence>
<accession>A0ABY7D9U7</accession>
<organism evidence="15 16">
    <name type="scientific">Mya arenaria</name>
    <name type="common">Soft-shell clam</name>
    <dbReference type="NCBI Taxonomy" id="6604"/>
    <lineage>
        <taxon>Eukaryota</taxon>
        <taxon>Metazoa</taxon>
        <taxon>Spiralia</taxon>
        <taxon>Lophotrochozoa</taxon>
        <taxon>Mollusca</taxon>
        <taxon>Bivalvia</taxon>
        <taxon>Autobranchia</taxon>
        <taxon>Heteroconchia</taxon>
        <taxon>Euheterodonta</taxon>
        <taxon>Imparidentia</taxon>
        <taxon>Neoheterodontei</taxon>
        <taxon>Myida</taxon>
        <taxon>Myoidea</taxon>
        <taxon>Myidae</taxon>
        <taxon>Mya</taxon>
    </lineage>
</organism>
<evidence type="ECO:0000256" key="5">
    <source>
        <dbReference type="ARBA" id="ARBA00022889"/>
    </source>
</evidence>
<dbReference type="InterPro" id="IPR013517">
    <property type="entry name" value="FG-GAP"/>
</dbReference>
<sequence length="949" mass="105309">MLVGSPNKEVGGIQAYGGVSVYTLRNSDSNRSLCETDSRLGATIAINKNFLSIKIDHQTYLVLRFCWPFNAGRHSTVDIARGGGIKLVQSNVTYHYSWLEGHTMYGGYDVASGHILKNGSENIAVGSPNLYSKRQGHTGRVEILEYTNRNGARLEKEDSVEIGIKRECDGFTVMDVSRDRQHGAKFGATVAAIDINDDGIDELLVGAPLYSGEYPEEGRVYIYTSNFDNICGPVSVLSGKGAIMARFGSAIASIGDIDRDDFAIGAPYEDDGVGAVYIYRGNLDCFCNINNTYSQRISGSLYSPNTRGFGWSIYGEHDIDGNSFPDFAVGAYDSDQTIVFRTRPIVDVNVTINISPKPIPLNVSLVNCSKDNRQLCFNVDLTINFTSVGINKGVINELTIELELEADKLLKQKDGYSRVLFRDNGIDTLTENITFQGSGVHKSYILDIAMNGDDPEPRDAWTPVLMEGHFRVLPLPVDSFSHLDPILEDSVKQKFRQQVQFDKKCESLDLCTSDLTLSVDLLLKGSGFSKDIADDTPIYVGEGDRLIVTVDVKNLNDTSYNANFSSTVGAARIGQTLSDQGAASADCTHTPDFARTWSTCLANSKLDRNENFKVIMEFDVDVDAKQENRDTNPKNNKFVKSINIQLKYKIRILPDPDISADERYKQNDQSTRKITLTHQYIIRNLGPSYLPKTYVNITVPLRRGQLDFARIVRLSPTCYVRNTQPLVQTTTNAPSTTSSTVRFTIPEPEKQRKRRSAEEPRAEAVSSTDQGASKKITCGEYECITVECLVTNLASNKETTVNVTIDVFEKALATDKNAREFFYGTNATVTDPVVWFSGKVVPFDSTVYATKWTRLVVDAESVASEVPIWIIIGAVAGAILLLLVVLAILYKLGFFKRSKQRTQIQQWKKESLYTRKSQGMSSMSRKSENPPYNAMEENGDTEESKTPLK</sequence>
<dbReference type="InterPro" id="IPR028994">
    <property type="entry name" value="Integrin_alpha_N"/>
</dbReference>
<evidence type="ECO:0000259" key="14">
    <source>
        <dbReference type="Pfam" id="PF20806"/>
    </source>
</evidence>
<feature type="domain" description="Integrin alpha first immunoglubulin-like" evidence="13">
    <location>
        <begin position="342"/>
        <end position="503"/>
    </location>
</feature>
<dbReference type="InterPro" id="IPR048286">
    <property type="entry name" value="Integrin_alpha_Ig-like_3"/>
</dbReference>
<dbReference type="InterPro" id="IPR032695">
    <property type="entry name" value="Integrin_dom_sf"/>
</dbReference>
<gene>
    <name evidence="15" type="ORF">MAR_006895</name>
</gene>
<keyword evidence="8 11" id="KW-0675">Receptor</keyword>
<evidence type="ECO:0000313" key="15">
    <source>
        <dbReference type="EMBL" id="WAQ94424.1"/>
    </source>
</evidence>
<dbReference type="Proteomes" id="UP001164746">
    <property type="component" value="Chromosome 1"/>
</dbReference>
<keyword evidence="11" id="KW-1133">Transmembrane helix</keyword>
<dbReference type="EMBL" id="CP111012">
    <property type="protein sequence ID" value="WAQ94424.1"/>
    <property type="molecule type" value="Genomic_DNA"/>
</dbReference>
<feature type="compositionally biased region" description="Low complexity" evidence="12">
    <location>
        <begin position="729"/>
        <end position="740"/>
    </location>
</feature>
<dbReference type="Gene3D" id="1.20.5.930">
    <property type="entry name" value="Bicelle-embedded integrin alpha(iib) transmembrane segment"/>
    <property type="match status" value="1"/>
</dbReference>
<dbReference type="PROSITE" id="PS51470">
    <property type="entry name" value="FG_GAP"/>
    <property type="match status" value="3"/>
</dbReference>
<evidence type="ECO:0000259" key="13">
    <source>
        <dbReference type="Pfam" id="PF08441"/>
    </source>
</evidence>
<feature type="compositionally biased region" description="Polar residues" evidence="12">
    <location>
        <begin position="914"/>
        <end position="924"/>
    </location>
</feature>
<evidence type="ECO:0000256" key="6">
    <source>
        <dbReference type="ARBA" id="ARBA00023037"/>
    </source>
</evidence>
<evidence type="ECO:0000256" key="4">
    <source>
        <dbReference type="ARBA" id="ARBA00022737"/>
    </source>
</evidence>
<evidence type="ECO:0000256" key="7">
    <source>
        <dbReference type="ARBA" id="ARBA00023136"/>
    </source>
</evidence>
<evidence type="ECO:0000256" key="9">
    <source>
        <dbReference type="ARBA" id="ARBA00023180"/>
    </source>
</evidence>
<evidence type="ECO:0000256" key="12">
    <source>
        <dbReference type="SAM" id="MobiDB-lite"/>
    </source>
</evidence>
<dbReference type="Gene3D" id="2.60.40.1510">
    <property type="entry name" value="ntegrin, alpha v. Chain A, domain 3"/>
    <property type="match status" value="1"/>
</dbReference>
<name>A0ABY7D9U7_MYAAR</name>
<keyword evidence="6 11" id="KW-0401">Integrin</keyword>
<feature type="repeat" description="FG-GAP" evidence="10">
    <location>
        <begin position="295"/>
        <end position="357"/>
    </location>
</feature>
<dbReference type="InterPro" id="IPR013519">
    <property type="entry name" value="Int_alpha_beta-p"/>
</dbReference>
<feature type="repeat" description="FG-GAP" evidence="10">
    <location>
        <begin position="172"/>
        <end position="232"/>
    </location>
</feature>
<feature type="domain" description="Integrin alpha third immunoglobulin-like" evidence="14">
    <location>
        <begin position="676"/>
        <end position="817"/>
    </location>
</feature>
<comment type="similarity">
    <text evidence="2 11">Belongs to the integrin alpha chain family.</text>
</comment>
<proteinExistence type="inferred from homology"/>
<reference evidence="15" key="1">
    <citation type="submission" date="2022-11" db="EMBL/GenBank/DDBJ databases">
        <title>Centuries of genome instability and evolution in soft-shell clam transmissible cancer (bioRxiv).</title>
        <authorList>
            <person name="Hart S.F.M."/>
            <person name="Yonemitsu M.A."/>
            <person name="Giersch R.M."/>
            <person name="Beal B.F."/>
            <person name="Arriagada G."/>
            <person name="Davis B.W."/>
            <person name="Ostrander E.A."/>
            <person name="Goff S.P."/>
            <person name="Metzger M.J."/>
        </authorList>
    </citation>
    <scope>NUCLEOTIDE SEQUENCE</scope>
    <source>
        <strain evidence="15">MELC-2E11</strain>
        <tissue evidence="15">Siphon/mantle</tissue>
    </source>
</reference>
<dbReference type="PRINTS" id="PR01185">
    <property type="entry name" value="INTEGRINA"/>
</dbReference>
<dbReference type="SMART" id="SM00191">
    <property type="entry name" value="Int_alpha"/>
    <property type="match status" value="4"/>
</dbReference>
<evidence type="ECO:0000256" key="2">
    <source>
        <dbReference type="ARBA" id="ARBA00008054"/>
    </source>
</evidence>
<feature type="region of interest" description="Disordered" evidence="12">
    <location>
        <begin position="729"/>
        <end position="769"/>
    </location>
</feature>
<dbReference type="Pfam" id="PF20806">
    <property type="entry name" value="Integrin_A_Ig_3"/>
    <property type="match status" value="1"/>
</dbReference>
<protein>
    <submittedName>
        <fullName evidence="15">ITAV-like protein</fullName>
    </submittedName>
</protein>